<evidence type="ECO:0000256" key="4">
    <source>
        <dbReference type="ARBA" id="ARBA00022692"/>
    </source>
</evidence>
<dbReference type="InterPro" id="IPR004705">
    <property type="entry name" value="Cation/H_exchanger_CPA1_bac"/>
</dbReference>
<evidence type="ECO:0000259" key="11">
    <source>
        <dbReference type="Pfam" id="PF00999"/>
    </source>
</evidence>
<keyword evidence="6 10" id="KW-0915">Sodium</keyword>
<keyword evidence="8 10" id="KW-0472">Membrane</keyword>
<dbReference type="PANTHER" id="PTHR10110">
    <property type="entry name" value="SODIUM/HYDROGEN EXCHANGER"/>
    <property type="match status" value="1"/>
</dbReference>
<accession>A0A4Q1SK55</accession>
<feature type="transmembrane region" description="Helical" evidence="10">
    <location>
        <begin position="276"/>
        <end position="296"/>
    </location>
</feature>
<dbReference type="NCBIfam" id="TIGR00831">
    <property type="entry name" value="a_cpa1"/>
    <property type="match status" value="1"/>
</dbReference>
<evidence type="ECO:0000256" key="6">
    <source>
        <dbReference type="ARBA" id="ARBA00023053"/>
    </source>
</evidence>
<evidence type="ECO:0000256" key="8">
    <source>
        <dbReference type="ARBA" id="ARBA00023136"/>
    </source>
</evidence>
<dbReference type="Gene3D" id="6.10.140.1330">
    <property type="match status" value="1"/>
</dbReference>
<dbReference type="GO" id="GO:0005886">
    <property type="term" value="C:plasma membrane"/>
    <property type="evidence" value="ECO:0007669"/>
    <property type="project" value="UniProtKB-SubCell"/>
</dbReference>
<proteinExistence type="inferred from homology"/>
<name>A0A4Q1SK55_9BACT</name>
<dbReference type="RefSeq" id="WP_129207614.1">
    <property type="nucleotide sequence ID" value="NZ_BMGU01000001.1"/>
</dbReference>
<dbReference type="AlphaFoldDB" id="A0A4Q1SK55"/>
<comment type="subcellular location">
    <subcellularLocation>
        <location evidence="1 10">Cell membrane</location>
        <topology evidence="1 10">Multi-pass membrane protein</topology>
    </subcellularLocation>
</comment>
<feature type="transmembrane region" description="Helical" evidence="10">
    <location>
        <begin position="397"/>
        <end position="416"/>
    </location>
</feature>
<protein>
    <submittedName>
        <fullName evidence="12">Na+/H+ antiporter</fullName>
    </submittedName>
</protein>
<evidence type="ECO:0000256" key="5">
    <source>
        <dbReference type="ARBA" id="ARBA00022989"/>
    </source>
</evidence>
<feature type="transmembrane region" description="Helical" evidence="10">
    <location>
        <begin position="58"/>
        <end position="78"/>
    </location>
</feature>
<reference evidence="12 13" key="1">
    <citation type="journal article" date="2016" name="Int. J. Syst. Evol. Microbiol.">
        <title>Acidipila dinghuensis sp. nov., an acidobacterium isolated from forest soil.</title>
        <authorList>
            <person name="Jiang Y.W."/>
            <person name="Wang J."/>
            <person name="Chen M.H."/>
            <person name="Lv Y.Y."/>
            <person name="Qiu L.H."/>
        </authorList>
    </citation>
    <scope>NUCLEOTIDE SEQUENCE [LARGE SCALE GENOMIC DNA]</scope>
    <source>
        <strain evidence="12 13">DHOF10</strain>
    </source>
</reference>
<keyword evidence="7 10" id="KW-0406">Ion transport</keyword>
<comment type="similarity">
    <text evidence="10">Belongs to the monovalent cation:proton antiporter 1 (CPA1) transporter (TC 2.A.36) family.</text>
</comment>
<evidence type="ECO:0000256" key="3">
    <source>
        <dbReference type="ARBA" id="ARBA00022475"/>
    </source>
</evidence>
<organism evidence="12 13">
    <name type="scientific">Silvibacterium dinghuense</name>
    <dbReference type="NCBI Taxonomy" id="1560006"/>
    <lineage>
        <taxon>Bacteria</taxon>
        <taxon>Pseudomonadati</taxon>
        <taxon>Acidobacteriota</taxon>
        <taxon>Terriglobia</taxon>
        <taxon>Terriglobales</taxon>
        <taxon>Acidobacteriaceae</taxon>
        <taxon>Silvibacterium</taxon>
    </lineage>
</organism>
<dbReference type="GO" id="GO:0015386">
    <property type="term" value="F:potassium:proton antiporter activity"/>
    <property type="evidence" value="ECO:0007669"/>
    <property type="project" value="TreeGrafter"/>
</dbReference>
<keyword evidence="2 10" id="KW-0813">Transport</keyword>
<comment type="caution">
    <text evidence="10">Lacks conserved residue(s) required for the propagation of feature annotation.</text>
</comment>
<dbReference type="PANTHER" id="PTHR10110:SF86">
    <property type="entry name" value="SODIUM_HYDROGEN EXCHANGER 7"/>
    <property type="match status" value="1"/>
</dbReference>
<feature type="transmembrane region" description="Helical" evidence="10">
    <location>
        <begin position="84"/>
        <end position="107"/>
    </location>
</feature>
<evidence type="ECO:0000256" key="10">
    <source>
        <dbReference type="RuleBase" id="RU366002"/>
    </source>
</evidence>
<evidence type="ECO:0000256" key="1">
    <source>
        <dbReference type="ARBA" id="ARBA00004651"/>
    </source>
</evidence>
<keyword evidence="5 10" id="KW-1133">Transmembrane helix</keyword>
<evidence type="ECO:0000256" key="2">
    <source>
        <dbReference type="ARBA" id="ARBA00022448"/>
    </source>
</evidence>
<dbReference type="GO" id="GO:0098719">
    <property type="term" value="P:sodium ion import across plasma membrane"/>
    <property type="evidence" value="ECO:0007669"/>
    <property type="project" value="TreeGrafter"/>
</dbReference>
<dbReference type="Proteomes" id="UP000290253">
    <property type="component" value="Unassembled WGS sequence"/>
</dbReference>
<evidence type="ECO:0000313" key="13">
    <source>
        <dbReference type="Proteomes" id="UP000290253"/>
    </source>
</evidence>
<gene>
    <name evidence="12" type="ORF">ESZ00_08235</name>
</gene>
<keyword evidence="10" id="KW-0050">Antiport</keyword>
<sequence>MGSRIHSTELTLLVLVVLVAALAALAQRLRTPYPIVLVLSGLVLSFFPLIPHVSINPTFVFLVVLPPLLFASTLNTAWREFRFNLVTIAMLGLGLVGFTVAGVSLIAHLFMPEFDWRTGALLGAVVSTTDAIAVGAIASRVGLPAEVLEIIEGESLINDASGLLALQFTIALVTDNEIPTLTSGVTEFFWLMLGGIGAGLLVGFFILRFERFILRHFPRSSEVPLLVNIATPYFAYLLGESIHASGVLATVVCGLYLGRATSESFSIQARLDSRTVWSTIDFVLNGLVFIVIGLQLPTVLNGMREIHGQLNWPHMLAGAALVSAVVIAVRMIFIFPGARISWFLRTRVLKQPIVKPGRNELLVMGWSGMRGVLTLAAALSLPEYISTGELFPQRGRIIFYAFAVILVTLVGQGLSLPAMIRKLRVVESEEILDHERRARGVLLKAALKALREMPSNEDEGENSVHAILTRYYRQRLEALKPEDGEPALNQQRKYQEVAATLRRVERAQILRMREQGTFRESTLRDLERELDLLDLRWEK</sequence>
<evidence type="ECO:0000256" key="9">
    <source>
        <dbReference type="ARBA" id="ARBA00023201"/>
    </source>
</evidence>
<dbReference type="Pfam" id="PF00999">
    <property type="entry name" value="Na_H_Exchanger"/>
    <property type="match status" value="1"/>
</dbReference>
<dbReference type="GO" id="GO:0051453">
    <property type="term" value="P:regulation of intracellular pH"/>
    <property type="evidence" value="ECO:0007669"/>
    <property type="project" value="TreeGrafter"/>
</dbReference>
<dbReference type="OrthoDB" id="9809206at2"/>
<keyword evidence="13" id="KW-1185">Reference proteome</keyword>
<dbReference type="InterPro" id="IPR018422">
    <property type="entry name" value="Cation/H_exchanger_CPA1"/>
</dbReference>
<dbReference type="InterPro" id="IPR006153">
    <property type="entry name" value="Cation/H_exchanger_TM"/>
</dbReference>
<comment type="function">
    <text evidence="10">Na(+)/H(+) antiporter that extrudes sodium in exchange for external protons.</text>
</comment>
<feature type="transmembrane region" description="Helical" evidence="10">
    <location>
        <begin position="361"/>
        <end position="385"/>
    </location>
</feature>
<dbReference type="GO" id="GO:0015385">
    <property type="term" value="F:sodium:proton antiporter activity"/>
    <property type="evidence" value="ECO:0007669"/>
    <property type="project" value="InterPro"/>
</dbReference>
<keyword evidence="4 10" id="KW-0812">Transmembrane</keyword>
<evidence type="ECO:0000256" key="7">
    <source>
        <dbReference type="ARBA" id="ARBA00023065"/>
    </source>
</evidence>
<keyword evidence="9 10" id="KW-0739">Sodium transport</keyword>
<feature type="transmembrane region" description="Helical" evidence="10">
    <location>
        <begin position="188"/>
        <end position="209"/>
    </location>
</feature>
<dbReference type="EMBL" id="SDMK01000001">
    <property type="protein sequence ID" value="RXS97835.1"/>
    <property type="molecule type" value="Genomic_DNA"/>
</dbReference>
<feature type="transmembrane region" description="Helical" evidence="10">
    <location>
        <begin position="33"/>
        <end position="51"/>
    </location>
</feature>
<feature type="domain" description="Cation/H+ exchanger transmembrane" evidence="11">
    <location>
        <begin position="17"/>
        <end position="421"/>
    </location>
</feature>
<evidence type="ECO:0000313" key="12">
    <source>
        <dbReference type="EMBL" id="RXS97835.1"/>
    </source>
</evidence>
<comment type="caution">
    <text evidence="12">The sequence shown here is derived from an EMBL/GenBank/DDBJ whole genome shotgun (WGS) entry which is preliminary data.</text>
</comment>
<feature type="transmembrane region" description="Helical" evidence="10">
    <location>
        <begin position="316"/>
        <end position="340"/>
    </location>
</feature>
<keyword evidence="3 10" id="KW-1003">Cell membrane</keyword>